<gene>
    <name evidence="2" type="ORF">GCM10020366_30310</name>
</gene>
<dbReference type="EMBL" id="BAAAYK010000038">
    <property type="protein sequence ID" value="GAA3358399.1"/>
    <property type="molecule type" value="Genomic_DNA"/>
</dbReference>
<dbReference type="Proteomes" id="UP001500483">
    <property type="component" value="Unassembled WGS sequence"/>
</dbReference>
<organism evidence="2 3">
    <name type="scientific">Saccharopolyspora gregorii</name>
    <dbReference type="NCBI Taxonomy" id="33914"/>
    <lineage>
        <taxon>Bacteria</taxon>
        <taxon>Bacillati</taxon>
        <taxon>Actinomycetota</taxon>
        <taxon>Actinomycetes</taxon>
        <taxon>Pseudonocardiales</taxon>
        <taxon>Pseudonocardiaceae</taxon>
        <taxon>Saccharopolyspora</taxon>
    </lineage>
</organism>
<sequence length="61" mass="6706">MAHRWRKSSHSGSNGDCVEVAAEPAEAIVRDSKEPDGAWLRIPAARWRGFLNSVVRGRFGG</sequence>
<evidence type="ECO:0000313" key="2">
    <source>
        <dbReference type="EMBL" id="GAA3358399.1"/>
    </source>
</evidence>
<proteinExistence type="predicted"/>
<feature type="domain" description="DUF397" evidence="1">
    <location>
        <begin position="4"/>
        <end position="54"/>
    </location>
</feature>
<accession>A0ABP6RPC2</accession>
<protein>
    <submittedName>
        <fullName evidence="2">DUF397 domain-containing protein</fullName>
    </submittedName>
</protein>
<comment type="caution">
    <text evidence="2">The sequence shown here is derived from an EMBL/GenBank/DDBJ whole genome shotgun (WGS) entry which is preliminary data.</text>
</comment>
<name>A0ABP6RPC2_9PSEU</name>
<reference evidence="3" key="1">
    <citation type="journal article" date="2019" name="Int. J. Syst. Evol. Microbiol.">
        <title>The Global Catalogue of Microorganisms (GCM) 10K type strain sequencing project: providing services to taxonomists for standard genome sequencing and annotation.</title>
        <authorList>
            <consortium name="The Broad Institute Genomics Platform"/>
            <consortium name="The Broad Institute Genome Sequencing Center for Infectious Disease"/>
            <person name="Wu L."/>
            <person name="Ma J."/>
        </authorList>
    </citation>
    <scope>NUCLEOTIDE SEQUENCE [LARGE SCALE GENOMIC DNA]</scope>
    <source>
        <strain evidence="3">JCM 9687</strain>
    </source>
</reference>
<dbReference type="InterPro" id="IPR007278">
    <property type="entry name" value="DUF397"/>
</dbReference>
<dbReference type="Pfam" id="PF04149">
    <property type="entry name" value="DUF397"/>
    <property type="match status" value="1"/>
</dbReference>
<evidence type="ECO:0000259" key="1">
    <source>
        <dbReference type="Pfam" id="PF04149"/>
    </source>
</evidence>
<keyword evidence="3" id="KW-1185">Reference proteome</keyword>
<evidence type="ECO:0000313" key="3">
    <source>
        <dbReference type="Proteomes" id="UP001500483"/>
    </source>
</evidence>